<gene>
    <name evidence="2" type="primary">ORF1492</name>
</gene>
<feature type="non-terminal residue" evidence="2">
    <location>
        <position position="1"/>
    </location>
</feature>
<feature type="non-terminal residue" evidence="2">
    <location>
        <position position="77"/>
    </location>
</feature>
<name>A0A0B6XUC0_9EUPU</name>
<feature type="region of interest" description="Disordered" evidence="1">
    <location>
        <begin position="36"/>
        <end position="77"/>
    </location>
</feature>
<protein>
    <submittedName>
        <fullName evidence="2">Uncharacterized protein</fullName>
    </submittedName>
</protein>
<accession>A0A0B6XUC0</accession>
<organism evidence="2">
    <name type="scientific">Arion vulgaris</name>
    <dbReference type="NCBI Taxonomy" id="1028688"/>
    <lineage>
        <taxon>Eukaryota</taxon>
        <taxon>Metazoa</taxon>
        <taxon>Spiralia</taxon>
        <taxon>Lophotrochozoa</taxon>
        <taxon>Mollusca</taxon>
        <taxon>Gastropoda</taxon>
        <taxon>Heterobranchia</taxon>
        <taxon>Euthyneura</taxon>
        <taxon>Panpulmonata</taxon>
        <taxon>Eupulmonata</taxon>
        <taxon>Stylommatophora</taxon>
        <taxon>Helicina</taxon>
        <taxon>Arionoidea</taxon>
        <taxon>Arionidae</taxon>
        <taxon>Arion</taxon>
    </lineage>
</organism>
<proteinExistence type="predicted"/>
<dbReference type="EMBL" id="HACG01000629">
    <property type="protein sequence ID" value="CEK47494.1"/>
    <property type="molecule type" value="Transcribed_RNA"/>
</dbReference>
<dbReference type="AlphaFoldDB" id="A0A0B6XUC0"/>
<evidence type="ECO:0000313" key="2">
    <source>
        <dbReference type="EMBL" id="CEK47494.1"/>
    </source>
</evidence>
<sequence>PGPTVSEDRENNNEIKLYTTLNQTIDVPSYGDINSTQSGVLQKDVSKDTLQTEARENQTDNSSEHNAVIFHSSTILA</sequence>
<evidence type="ECO:0000256" key="1">
    <source>
        <dbReference type="SAM" id="MobiDB-lite"/>
    </source>
</evidence>
<feature type="compositionally biased region" description="Polar residues" evidence="1">
    <location>
        <begin position="59"/>
        <end position="77"/>
    </location>
</feature>
<reference evidence="2" key="1">
    <citation type="submission" date="2014-12" db="EMBL/GenBank/DDBJ databases">
        <title>Insight into the proteome of Arion vulgaris.</title>
        <authorList>
            <person name="Aradska J."/>
            <person name="Bulat T."/>
            <person name="Smidak R."/>
            <person name="Sarate P."/>
            <person name="Gangsoo J."/>
            <person name="Sialana F."/>
            <person name="Bilban M."/>
            <person name="Lubec G."/>
        </authorList>
    </citation>
    <scope>NUCLEOTIDE SEQUENCE</scope>
    <source>
        <tissue evidence="2">Skin</tissue>
    </source>
</reference>